<dbReference type="Proteomes" id="UP000243361">
    <property type="component" value="Unassembled WGS sequence"/>
</dbReference>
<keyword evidence="3" id="KW-1185">Reference proteome</keyword>
<dbReference type="Pfam" id="PF13435">
    <property type="entry name" value="Cytochrome_C554"/>
    <property type="match status" value="1"/>
</dbReference>
<dbReference type="EMBL" id="MUIE01000185">
    <property type="protein sequence ID" value="OQX35114.1"/>
    <property type="molecule type" value="Genomic_DNA"/>
</dbReference>
<reference evidence="2" key="1">
    <citation type="submission" date="2017-02" db="EMBL/GenBank/DDBJ databases">
        <title>Novel co-symbiosis in the unique lucinid bivalve Phacoides pectinatus.</title>
        <authorList>
            <person name="Lim S.J."/>
            <person name="Davis B.G."/>
            <person name="Gill D.E."/>
            <person name="Engel A.S."/>
            <person name="Anderson L.C."/>
            <person name="Campbell B.J."/>
        </authorList>
    </citation>
    <scope>NUCLEOTIDE SEQUENCE [LARGE SCALE GENOMIC DNA]</scope>
    <source>
        <strain evidence="2">LUC13016_P6</strain>
    </source>
</reference>
<dbReference type="AlphaFoldDB" id="A0A657PP64"/>
<accession>A0A657PP64</accession>
<dbReference type="InterPro" id="IPR023155">
    <property type="entry name" value="Cyt_c-552/4"/>
</dbReference>
<dbReference type="Gene3D" id="1.10.1130.10">
    <property type="entry name" value="Flavocytochrome C3, Chain A"/>
    <property type="match status" value="1"/>
</dbReference>
<comment type="caution">
    <text evidence="2">The sequence shown here is derived from an EMBL/GenBank/DDBJ whole genome shotgun (WGS) entry which is preliminary data.</text>
</comment>
<proteinExistence type="predicted"/>
<dbReference type="InterPro" id="IPR036280">
    <property type="entry name" value="Multihaem_cyt_sf"/>
</dbReference>
<organism evidence="2 3">
    <name type="scientific">Candidatus Sedimenticola endophacoides</name>
    <dbReference type="NCBI Taxonomy" id="2548426"/>
    <lineage>
        <taxon>Bacteria</taxon>
        <taxon>Pseudomonadati</taxon>
        <taxon>Pseudomonadota</taxon>
        <taxon>Gammaproteobacteria</taxon>
        <taxon>Chromatiales</taxon>
        <taxon>Sedimenticolaceae</taxon>
        <taxon>Sedimenticola</taxon>
    </lineage>
</organism>
<sequence>MHGNSTALNDLIHATFYKNVVGDPTKEGVLHKASGKYPVCLQCHAPNAARDKTTKLDAKPAYSEGVNCVACHTLKKYNGIQGEDGKLRLGLMSYETSDKIQSPGHTSNRGLAKLQAADDLFGSTDDDSKPNPHLGKAVTVDGKTIPALDMESNPRQQKTSDACMGCHDKRNNPHGVPLCATGDEISESMSKVNCLSCHMPVNDGLADHSMGGGHDNAMLRRSVMFDVDAKVVGDKIQAEVVMKNNQPHSLPTGAPFRNIFMLLSAYDAQGNVVWQNAKGHPAKSDPQAYLVYSLADDEGKPASPPVATKPGKNTRLKPYEERTLNYEIPAEGVVLVRGELHYALLWPGLVEKFKHLPEDLTSSRVIGISEVEL</sequence>
<evidence type="ECO:0000313" key="3">
    <source>
        <dbReference type="Proteomes" id="UP000243361"/>
    </source>
</evidence>
<dbReference type="SUPFAM" id="SSF48695">
    <property type="entry name" value="Multiheme cytochromes"/>
    <property type="match status" value="1"/>
</dbReference>
<protein>
    <submittedName>
        <fullName evidence="2">Cytochrome c family protein</fullName>
    </submittedName>
</protein>
<gene>
    <name evidence="2" type="ORF">B0D84_02750</name>
</gene>
<evidence type="ECO:0000259" key="1">
    <source>
        <dbReference type="Pfam" id="PF13435"/>
    </source>
</evidence>
<name>A0A657PP64_9GAMM</name>
<evidence type="ECO:0000313" key="2">
    <source>
        <dbReference type="EMBL" id="OQX35114.1"/>
    </source>
</evidence>
<feature type="domain" description="Cytochrome c-552/4" evidence="1">
    <location>
        <begin position="33"/>
        <end position="73"/>
    </location>
</feature>